<dbReference type="Pfam" id="PF17919">
    <property type="entry name" value="RT_RNaseH_2"/>
    <property type="match status" value="1"/>
</dbReference>
<organism evidence="2 3">
    <name type="scientific">Macrolepiota fuliginosa MF-IS2</name>
    <dbReference type="NCBI Taxonomy" id="1400762"/>
    <lineage>
        <taxon>Eukaryota</taxon>
        <taxon>Fungi</taxon>
        <taxon>Dikarya</taxon>
        <taxon>Basidiomycota</taxon>
        <taxon>Agaricomycotina</taxon>
        <taxon>Agaricomycetes</taxon>
        <taxon>Agaricomycetidae</taxon>
        <taxon>Agaricales</taxon>
        <taxon>Agaricineae</taxon>
        <taxon>Agaricaceae</taxon>
        <taxon>Macrolepiota</taxon>
    </lineage>
</organism>
<name>A0A9P5WYK2_9AGAR</name>
<evidence type="ECO:0000313" key="3">
    <source>
        <dbReference type="Proteomes" id="UP000807342"/>
    </source>
</evidence>
<dbReference type="Proteomes" id="UP000807342">
    <property type="component" value="Unassembled WGS sequence"/>
</dbReference>
<gene>
    <name evidence="2" type="ORF">P691DRAFT_799521</name>
</gene>
<dbReference type="InterPro" id="IPR043502">
    <property type="entry name" value="DNA/RNA_pol_sf"/>
</dbReference>
<proteinExistence type="predicted"/>
<evidence type="ECO:0000259" key="1">
    <source>
        <dbReference type="Pfam" id="PF17919"/>
    </source>
</evidence>
<evidence type="ECO:0000313" key="2">
    <source>
        <dbReference type="EMBL" id="KAF9441409.1"/>
    </source>
</evidence>
<dbReference type="AlphaFoldDB" id="A0A9P5WYK2"/>
<keyword evidence="3" id="KW-1185">Reference proteome</keyword>
<dbReference type="InterPro" id="IPR041577">
    <property type="entry name" value="RT_RNaseH_2"/>
</dbReference>
<dbReference type="SUPFAM" id="SSF56672">
    <property type="entry name" value="DNA/RNA polymerases"/>
    <property type="match status" value="1"/>
</dbReference>
<feature type="domain" description="Reverse transcriptase/retrotransposon-derived protein RNase H-like" evidence="1">
    <location>
        <begin position="16"/>
        <end position="116"/>
    </location>
</feature>
<accession>A0A9P5WYK2</accession>
<reference evidence="2" key="1">
    <citation type="submission" date="2020-11" db="EMBL/GenBank/DDBJ databases">
        <authorList>
            <consortium name="DOE Joint Genome Institute"/>
            <person name="Ahrendt S."/>
            <person name="Riley R."/>
            <person name="Andreopoulos W."/>
            <person name="Labutti K."/>
            <person name="Pangilinan J."/>
            <person name="Ruiz-Duenas F.J."/>
            <person name="Barrasa J.M."/>
            <person name="Sanchez-Garcia M."/>
            <person name="Camarero S."/>
            <person name="Miyauchi S."/>
            <person name="Serrano A."/>
            <person name="Linde D."/>
            <person name="Babiker R."/>
            <person name="Drula E."/>
            <person name="Ayuso-Fernandez I."/>
            <person name="Pacheco R."/>
            <person name="Padilla G."/>
            <person name="Ferreira P."/>
            <person name="Barriuso J."/>
            <person name="Kellner H."/>
            <person name="Castanera R."/>
            <person name="Alfaro M."/>
            <person name="Ramirez L."/>
            <person name="Pisabarro A.G."/>
            <person name="Kuo A."/>
            <person name="Tritt A."/>
            <person name="Lipzen A."/>
            <person name="He G."/>
            <person name="Yan M."/>
            <person name="Ng V."/>
            <person name="Cullen D."/>
            <person name="Martin F."/>
            <person name="Rosso M.-N."/>
            <person name="Henrissat B."/>
            <person name="Hibbett D."/>
            <person name="Martinez A.T."/>
            <person name="Grigoriev I.V."/>
        </authorList>
    </citation>
    <scope>NUCLEOTIDE SEQUENCE</scope>
    <source>
        <strain evidence="2">MF-IS2</strain>
    </source>
</reference>
<comment type="caution">
    <text evidence="2">The sequence shown here is derived from an EMBL/GenBank/DDBJ whole genome shotgun (WGS) entry which is preliminary data.</text>
</comment>
<protein>
    <recommendedName>
        <fullName evidence="1">Reverse transcriptase/retrotransposon-derived protein RNase H-like domain-containing protein</fullName>
    </recommendedName>
</protein>
<dbReference type="EMBL" id="MU151919">
    <property type="protein sequence ID" value="KAF9441409.1"/>
    <property type="molecule type" value="Genomic_DNA"/>
</dbReference>
<sequence length="128" mass="14443">MGILHELTGNTVPFHWEYTHQHAFQEVKDLAVACGDHHHKPLDYSTNAPPINIITDGCLMGITGVVNQGVDWKTGLMATFYSVKLHSAQQNYPVHEVELLVGIETMLRHWTHPLAEATQFVWETSQVD</sequence>
<dbReference type="OrthoDB" id="1750432at2759"/>